<evidence type="ECO:0000256" key="1">
    <source>
        <dbReference type="SAM" id="MobiDB-lite"/>
    </source>
</evidence>
<feature type="compositionally biased region" description="Polar residues" evidence="1">
    <location>
        <begin position="42"/>
        <end position="51"/>
    </location>
</feature>
<accession>A0A2A4IWU3</accession>
<protein>
    <submittedName>
        <fullName evidence="2">Uncharacterized protein</fullName>
    </submittedName>
</protein>
<feature type="region of interest" description="Disordered" evidence="1">
    <location>
        <begin position="42"/>
        <end position="64"/>
    </location>
</feature>
<name>A0A2A4IWU3_HELVI</name>
<reference evidence="2" key="1">
    <citation type="submission" date="2017-09" db="EMBL/GenBank/DDBJ databases">
        <title>Contemporary evolution of a Lepidopteran species, Heliothis virescens, in response to modern agricultural practices.</title>
        <authorList>
            <person name="Fritz M.L."/>
            <person name="Deyonke A.M."/>
            <person name="Papanicolaou A."/>
            <person name="Micinski S."/>
            <person name="Westbrook J."/>
            <person name="Gould F."/>
        </authorList>
    </citation>
    <scope>NUCLEOTIDE SEQUENCE [LARGE SCALE GENOMIC DNA]</scope>
    <source>
        <strain evidence="2">HvINT-</strain>
        <tissue evidence="2">Whole body</tissue>
    </source>
</reference>
<dbReference type="AlphaFoldDB" id="A0A2A4IWU3"/>
<organism evidence="2">
    <name type="scientific">Heliothis virescens</name>
    <name type="common">Tobacco budworm moth</name>
    <dbReference type="NCBI Taxonomy" id="7102"/>
    <lineage>
        <taxon>Eukaryota</taxon>
        <taxon>Metazoa</taxon>
        <taxon>Ecdysozoa</taxon>
        <taxon>Arthropoda</taxon>
        <taxon>Hexapoda</taxon>
        <taxon>Insecta</taxon>
        <taxon>Pterygota</taxon>
        <taxon>Neoptera</taxon>
        <taxon>Endopterygota</taxon>
        <taxon>Lepidoptera</taxon>
        <taxon>Glossata</taxon>
        <taxon>Ditrysia</taxon>
        <taxon>Noctuoidea</taxon>
        <taxon>Noctuidae</taxon>
        <taxon>Heliothinae</taxon>
        <taxon>Heliothis</taxon>
    </lineage>
</organism>
<comment type="caution">
    <text evidence="2">The sequence shown here is derived from an EMBL/GenBank/DDBJ whole genome shotgun (WGS) entry which is preliminary data.</text>
</comment>
<gene>
    <name evidence="2" type="ORF">B5V51_12084</name>
</gene>
<evidence type="ECO:0000313" key="2">
    <source>
        <dbReference type="EMBL" id="PCG63583.1"/>
    </source>
</evidence>
<dbReference type="EMBL" id="NWSH01006225">
    <property type="protein sequence ID" value="PCG63583.1"/>
    <property type="molecule type" value="Genomic_DNA"/>
</dbReference>
<proteinExistence type="predicted"/>
<sequence length="81" mass="9035">MKAASKYKKKCQNATLSSETAVVQARGRAAARWAYRLGSPSRVHSLTSRSPLPTIAREPPEPYSQPRRATLLIFRLPTLKI</sequence>